<evidence type="ECO:0000313" key="4">
    <source>
        <dbReference type="Proteomes" id="UP000472335"/>
    </source>
</evidence>
<proteinExistence type="predicted"/>
<feature type="transmembrane region" description="Helical" evidence="2">
    <location>
        <begin position="27"/>
        <end position="46"/>
    </location>
</feature>
<dbReference type="RefSeq" id="WP_165263198.1">
    <property type="nucleotide sequence ID" value="NZ_JAAKZY010000085.1"/>
</dbReference>
<dbReference type="Proteomes" id="UP000472335">
    <property type="component" value="Unassembled WGS sequence"/>
</dbReference>
<evidence type="ECO:0000256" key="2">
    <source>
        <dbReference type="SAM" id="Phobius"/>
    </source>
</evidence>
<gene>
    <name evidence="3" type="ORF">G5C60_25360</name>
</gene>
<feature type="region of interest" description="Disordered" evidence="1">
    <location>
        <begin position="1"/>
        <end position="21"/>
    </location>
</feature>
<protein>
    <submittedName>
        <fullName evidence="3">Uncharacterized protein</fullName>
    </submittedName>
</protein>
<keyword evidence="2" id="KW-0472">Membrane</keyword>
<evidence type="ECO:0000313" key="3">
    <source>
        <dbReference type="EMBL" id="NGO10832.1"/>
    </source>
</evidence>
<sequence length="77" mass="8026">MTSDTGSGGSASGQPERPRMTARDWRTCGGCWVFLALIGGLIWLGVSCDPGPSEPGDRCYDVGETVTSSAGETLVCR</sequence>
<accession>A0A6G4V9N7</accession>
<organism evidence="3 4">
    <name type="scientific">Streptomyces scabichelini</name>
    <dbReference type="NCBI Taxonomy" id="2711217"/>
    <lineage>
        <taxon>Bacteria</taxon>
        <taxon>Bacillati</taxon>
        <taxon>Actinomycetota</taxon>
        <taxon>Actinomycetes</taxon>
        <taxon>Kitasatosporales</taxon>
        <taxon>Streptomycetaceae</taxon>
        <taxon>Streptomyces</taxon>
    </lineage>
</organism>
<dbReference type="EMBL" id="JAAKZY010000085">
    <property type="protein sequence ID" value="NGO10832.1"/>
    <property type="molecule type" value="Genomic_DNA"/>
</dbReference>
<keyword evidence="2" id="KW-1133">Transmembrane helix</keyword>
<reference evidence="3 4" key="1">
    <citation type="submission" date="2020-02" db="EMBL/GenBank/DDBJ databases">
        <title>Whole-genome analyses of novel actinobacteria.</title>
        <authorList>
            <person name="Sahin N."/>
            <person name="Gencbay T."/>
        </authorList>
    </citation>
    <scope>NUCLEOTIDE SEQUENCE [LARGE SCALE GENOMIC DNA]</scope>
    <source>
        <strain evidence="3 4">HC44</strain>
    </source>
</reference>
<keyword evidence="2" id="KW-0812">Transmembrane</keyword>
<dbReference type="AlphaFoldDB" id="A0A6G4V9N7"/>
<keyword evidence="4" id="KW-1185">Reference proteome</keyword>
<name>A0A6G4V9N7_9ACTN</name>
<comment type="caution">
    <text evidence="3">The sequence shown here is derived from an EMBL/GenBank/DDBJ whole genome shotgun (WGS) entry which is preliminary data.</text>
</comment>
<evidence type="ECO:0000256" key="1">
    <source>
        <dbReference type="SAM" id="MobiDB-lite"/>
    </source>
</evidence>
<feature type="compositionally biased region" description="Gly residues" evidence="1">
    <location>
        <begin position="1"/>
        <end position="11"/>
    </location>
</feature>